<comment type="caution">
    <text evidence="10">The sequence shown here is derived from an EMBL/GenBank/DDBJ whole genome shotgun (WGS) entry which is preliminary data.</text>
</comment>
<evidence type="ECO:0000259" key="9">
    <source>
        <dbReference type="PROSITE" id="PS00794"/>
    </source>
</evidence>
<name>A0ABV7YBU3_9ACTN</name>
<dbReference type="Proteomes" id="UP001595699">
    <property type="component" value="Unassembled WGS sequence"/>
</dbReference>
<organism evidence="10 11">
    <name type="scientific">Tenggerimyces flavus</name>
    <dbReference type="NCBI Taxonomy" id="1708749"/>
    <lineage>
        <taxon>Bacteria</taxon>
        <taxon>Bacillati</taxon>
        <taxon>Actinomycetota</taxon>
        <taxon>Actinomycetes</taxon>
        <taxon>Propionibacteriales</taxon>
        <taxon>Nocardioidaceae</taxon>
        <taxon>Tenggerimyces</taxon>
    </lineage>
</organism>
<gene>
    <name evidence="10" type="primary">folK</name>
    <name evidence="10" type="ORF">ACFOUW_18265</name>
</gene>
<dbReference type="EMBL" id="JBHRZH010000016">
    <property type="protein sequence ID" value="MFC3762791.1"/>
    <property type="molecule type" value="Genomic_DNA"/>
</dbReference>
<protein>
    <recommendedName>
        <fullName evidence="3">2-amino-4-hydroxy-6-hydroxymethyldihydropteridine diphosphokinase</fullName>
        <ecNumber evidence="3">2.7.6.3</ecNumber>
    </recommendedName>
</protein>
<dbReference type="SUPFAM" id="SSF55083">
    <property type="entry name" value="6-hydroxymethyl-7,8-dihydropterin pyrophosphokinase, HPPK"/>
    <property type="match status" value="1"/>
</dbReference>
<evidence type="ECO:0000256" key="1">
    <source>
        <dbReference type="ARBA" id="ARBA00000198"/>
    </source>
</evidence>
<evidence type="ECO:0000256" key="4">
    <source>
        <dbReference type="ARBA" id="ARBA00022679"/>
    </source>
</evidence>
<keyword evidence="6" id="KW-0418">Kinase</keyword>
<keyword evidence="4 10" id="KW-0808">Transferase</keyword>
<dbReference type="InterPro" id="IPR000550">
    <property type="entry name" value="Hppk"/>
</dbReference>
<dbReference type="PANTHER" id="PTHR43071">
    <property type="entry name" value="2-AMINO-4-HYDROXY-6-HYDROXYMETHYLDIHYDROPTERIDINE PYROPHOSPHOKINASE"/>
    <property type="match status" value="1"/>
</dbReference>
<dbReference type="CDD" id="cd00483">
    <property type="entry name" value="HPPK"/>
    <property type="match status" value="1"/>
</dbReference>
<evidence type="ECO:0000256" key="3">
    <source>
        <dbReference type="ARBA" id="ARBA00013253"/>
    </source>
</evidence>
<evidence type="ECO:0000256" key="6">
    <source>
        <dbReference type="ARBA" id="ARBA00022777"/>
    </source>
</evidence>
<dbReference type="InterPro" id="IPR035907">
    <property type="entry name" value="Hppk_sf"/>
</dbReference>
<comment type="pathway">
    <text evidence="2">Cofactor biosynthesis; tetrahydrofolate biosynthesis; 2-amino-4-hydroxy-6-hydroxymethyl-7,8-dihydropteridine diphosphate from 7,8-dihydroneopterin triphosphate: step 4/4.</text>
</comment>
<keyword evidence="7" id="KW-0067">ATP-binding</keyword>
<keyword evidence="8" id="KW-0289">Folate biosynthesis</keyword>
<evidence type="ECO:0000313" key="11">
    <source>
        <dbReference type="Proteomes" id="UP001595699"/>
    </source>
</evidence>
<keyword evidence="5" id="KW-0547">Nucleotide-binding</keyword>
<evidence type="ECO:0000256" key="8">
    <source>
        <dbReference type="ARBA" id="ARBA00022909"/>
    </source>
</evidence>
<dbReference type="Pfam" id="PF01288">
    <property type="entry name" value="HPPK"/>
    <property type="match status" value="1"/>
</dbReference>
<dbReference type="Gene3D" id="3.30.70.560">
    <property type="entry name" value="7,8-Dihydro-6-hydroxymethylpterin-pyrophosphokinase HPPK"/>
    <property type="match status" value="1"/>
</dbReference>
<dbReference type="RefSeq" id="WP_205122783.1">
    <property type="nucleotide sequence ID" value="NZ_JAFBCM010000001.1"/>
</dbReference>
<evidence type="ECO:0000256" key="2">
    <source>
        <dbReference type="ARBA" id="ARBA00005051"/>
    </source>
</evidence>
<comment type="catalytic activity">
    <reaction evidence="1">
        <text>6-hydroxymethyl-7,8-dihydropterin + ATP = (7,8-dihydropterin-6-yl)methyl diphosphate + AMP + H(+)</text>
        <dbReference type="Rhea" id="RHEA:11412"/>
        <dbReference type="ChEBI" id="CHEBI:15378"/>
        <dbReference type="ChEBI" id="CHEBI:30616"/>
        <dbReference type="ChEBI" id="CHEBI:44841"/>
        <dbReference type="ChEBI" id="CHEBI:72950"/>
        <dbReference type="ChEBI" id="CHEBI:456215"/>
        <dbReference type="EC" id="2.7.6.3"/>
    </reaction>
</comment>
<keyword evidence="11" id="KW-1185">Reference proteome</keyword>
<proteinExistence type="predicted"/>
<evidence type="ECO:0000313" key="10">
    <source>
        <dbReference type="EMBL" id="MFC3762791.1"/>
    </source>
</evidence>
<sequence length="189" mass="20352">MTETPNPHIIDADTLTGGLRPIRRVVLALGSNLGDRAANLQGALNALADTPELHIVGVSPIYENPAIGSPDESPDFLNAIVVADTTLQARTILERALAVEDAFGRVRTVRGAPRTLDVDLIVVGDKVIDEEDFVLPHPRAHERSFVLIPWSHVDPDGEVPGHGKVAELARSVDTSTLTRVDGLELRLDD</sequence>
<dbReference type="GO" id="GO:0003848">
    <property type="term" value="F:2-amino-4-hydroxy-6-hydroxymethyldihydropteridine diphosphokinase activity"/>
    <property type="evidence" value="ECO:0007669"/>
    <property type="project" value="UniProtKB-EC"/>
</dbReference>
<dbReference type="PANTHER" id="PTHR43071:SF1">
    <property type="entry name" value="2-AMINO-4-HYDROXY-6-HYDROXYMETHYLDIHYDROPTERIDINE PYROPHOSPHOKINASE"/>
    <property type="match status" value="1"/>
</dbReference>
<evidence type="ECO:0000256" key="5">
    <source>
        <dbReference type="ARBA" id="ARBA00022741"/>
    </source>
</evidence>
<reference evidence="11" key="1">
    <citation type="journal article" date="2019" name="Int. J. Syst. Evol. Microbiol.">
        <title>The Global Catalogue of Microorganisms (GCM) 10K type strain sequencing project: providing services to taxonomists for standard genome sequencing and annotation.</title>
        <authorList>
            <consortium name="The Broad Institute Genomics Platform"/>
            <consortium name="The Broad Institute Genome Sequencing Center for Infectious Disease"/>
            <person name="Wu L."/>
            <person name="Ma J."/>
        </authorList>
    </citation>
    <scope>NUCLEOTIDE SEQUENCE [LARGE SCALE GENOMIC DNA]</scope>
    <source>
        <strain evidence="11">CGMCC 4.7241</strain>
    </source>
</reference>
<accession>A0ABV7YBU3</accession>
<evidence type="ECO:0000256" key="7">
    <source>
        <dbReference type="ARBA" id="ARBA00022840"/>
    </source>
</evidence>
<dbReference type="EC" id="2.7.6.3" evidence="3"/>
<feature type="domain" description="7,8-dihydro-6-hydroxymethylpterin-pyrophosphokinase" evidence="9">
    <location>
        <begin position="110"/>
        <end position="121"/>
    </location>
</feature>
<dbReference type="NCBIfam" id="TIGR01498">
    <property type="entry name" value="folK"/>
    <property type="match status" value="1"/>
</dbReference>
<dbReference type="PROSITE" id="PS00794">
    <property type="entry name" value="HPPK"/>
    <property type="match status" value="1"/>
</dbReference>